<dbReference type="GO" id="GO:0003677">
    <property type="term" value="F:DNA binding"/>
    <property type="evidence" value="ECO:0007669"/>
    <property type="project" value="InterPro"/>
</dbReference>
<evidence type="ECO:0000313" key="4">
    <source>
        <dbReference type="EMBL" id="KUG03811.1"/>
    </source>
</evidence>
<organism evidence="4">
    <name type="scientific">hydrocarbon metagenome</name>
    <dbReference type="NCBI Taxonomy" id="938273"/>
    <lineage>
        <taxon>unclassified sequences</taxon>
        <taxon>metagenomes</taxon>
        <taxon>ecological metagenomes</taxon>
    </lineage>
</organism>
<feature type="domain" description="HTH cro/C1-type" evidence="3">
    <location>
        <begin position="6"/>
        <end position="67"/>
    </location>
</feature>
<feature type="transmembrane region" description="Helical" evidence="2">
    <location>
        <begin position="100"/>
        <end position="121"/>
    </location>
</feature>
<evidence type="ECO:0000256" key="2">
    <source>
        <dbReference type="SAM" id="Phobius"/>
    </source>
</evidence>
<dbReference type="Pfam" id="PF13413">
    <property type="entry name" value="HTH_25"/>
    <property type="match status" value="1"/>
</dbReference>
<protein>
    <submittedName>
        <fullName evidence="4">Transcriptional regulator</fullName>
    </submittedName>
</protein>
<feature type="region of interest" description="Disordered" evidence="1">
    <location>
        <begin position="132"/>
        <end position="164"/>
    </location>
</feature>
<dbReference type="InterPro" id="IPR025194">
    <property type="entry name" value="RodZ-like_C"/>
</dbReference>
<sequence length="245" mass="27192">MGLGETLKSARIQSGITLEHIEEETKIRRLYLEAIENENYGILPPRVYAVGFVKRYARFLGLDENELVEEFKQAAYGGQHHDEEIVQVAKKDFNIPVKNILAGLLFLLIALWVGNYMVGFFSRAVEDNRVADPGSGIEIQEPKDNNDPTEGEENPGTVENEPETAVVSVKARSDCWLQAIVDGEKVFEAVLPAGQEKNLEGRQSVYIRVGNAGGVDIIYNGEQIDPLGRTGEVKDKEFIVNDKTG</sequence>
<dbReference type="Pfam" id="PF13464">
    <property type="entry name" value="RodZ_C"/>
    <property type="match status" value="1"/>
</dbReference>
<dbReference type="CDD" id="cd00093">
    <property type="entry name" value="HTH_XRE"/>
    <property type="match status" value="1"/>
</dbReference>
<dbReference type="SMART" id="SM00530">
    <property type="entry name" value="HTH_XRE"/>
    <property type="match status" value="1"/>
</dbReference>
<gene>
    <name evidence="4" type="ORF">ASZ90_018773</name>
</gene>
<comment type="caution">
    <text evidence="4">The sequence shown here is derived from an EMBL/GenBank/DDBJ whole genome shotgun (WGS) entry which is preliminary data.</text>
</comment>
<keyword evidence="2" id="KW-0812">Transmembrane</keyword>
<reference evidence="4" key="1">
    <citation type="journal article" date="2015" name="Proc. Natl. Acad. Sci. U.S.A.">
        <title>Networks of energetic and metabolic interactions define dynamics in microbial communities.</title>
        <authorList>
            <person name="Embree M."/>
            <person name="Liu J.K."/>
            <person name="Al-Bassam M.M."/>
            <person name="Zengler K."/>
        </authorList>
    </citation>
    <scope>NUCLEOTIDE SEQUENCE</scope>
</reference>
<accession>A0A0W8E618</accession>
<keyword evidence="2" id="KW-1133">Transmembrane helix</keyword>
<proteinExistence type="predicted"/>
<dbReference type="AlphaFoldDB" id="A0A0W8E618"/>
<dbReference type="PANTHER" id="PTHR34475">
    <property type="match status" value="1"/>
</dbReference>
<dbReference type="Gene3D" id="1.10.260.40">
    <property type="entry name" value="lambda repressor-like DNA-binding domains"/>
    <property type="match status" value="1"/>
</dbReference>
<name>A0A0W8E618_9ZZZZ</name>
<evidence type="ECO:0000256" key="1">
    <source>
        <dbReference type="SAM" id="MobiDB-lite"/>
    </source>
</evidence>
<dbReference type="InterPro" id="IPR050400">
    <property type="entry name" value="Bact_Cytoskel_RodZ"/>
</dbReference>
<dbReference type="PANTHER" id="PTHR34475:SF1">
    <property type="entry name" value="CYTOSKELETON PROTEIN RODZ"/>
    <property type="match status" value="1"/>
</dbReference>
<dbReference type="InterPro" id="IPR001387">
    <property type="entry name" value="Cro/C1-type_HTH"/>
</dbReference>
<dbReference type="InterPro" id="IPR010982">
    <property type="entry name" value="Lambda_DNA-bd_dom_sf"/>
</dbReference>
<dbReference type="EMBL" id="LNQE01001867">
    <property type="protein sequence ID" value="KUG03811.1"/>
    <property type="molecule type" value="Genomic_DNA"/>
</dbReference>
<evidence type="ECO:0000259" key="3">
    <source>
        <dbReference type="SMART" id="SM00530"/>
    </source>
</evidence>
<keyword evidence="2" id="KW-0472">Membrane</keyword>
<dbReference type="SUPFAM" id="SSF47413">
    <property type="entry name" value="lambda repressor-like DNA-binding domains"/>
    <property type="match status" value="1"/>
</dbReference>